<keyword evidence="10" id="KW-0175">Coiled coil</keyword>
<dbReference type="GO" id="GO:0070192">
    <property type="term" value="P:chromosome organization involved in meiotic cell cycle"/>
    <property type="evidence" value="ECO:0007669"/>
    <property type="project" value="TreeGrafter"/>
</dbReference>
<evidence type="ECO:0000313" key="12">
    <source>
        <dbReference type="EMBL" id="KAJ8031570.1"/>
    </source>
</evidence>
<evidence type="ECO:0000256" key="1">
    <source>
        <dbReference type="ARBA" id="ARBA00001947"/>
    </source>
</evidence>
<dbReference type="GO" id="GO:0016887">
    <property type="term" value="F:ATP hydrolysis activity"/>
    <property type="evidence" value="ECO:0007669"/>
    <property type="project" value="InterPro"/>
</dbReference>
<dbReference type="EMBL" id="JAIZAY010000012">
    <property type="protein sequence ID" value="KAJ8031570.1"/>
    <property type="molecule type" value="Genomic_DNA"/>
</dbReference>
<evidence type="ECO:0000256" key="7">
    <source>
        <dbReference type="ARBA" id="ARBA00022833"/>
    </source>
</evidence>
<reference evidence="12" key="1">
    <citation type="submission" date="2021-10" db="EMBL/GenBank/DDBJ databases">
        <title>Tropical sea cucumber genome reveals ecological adaptation and Cuvierian tubules defense mechanism.</title>
        <authorList>
            <person name="Chen T."/>
        </authorList>
    </citation>
    <scope>NUCLEOTIDE SEQUENCE</scope>
    <source>
        <strain evidence="12">Nanhai2018</strain>
        <tissue evidence="12">Muscle</tissue>
    </source>
</reference>
<keyword evidence="5" id="KW-0158">Chromosome</keyword>
<dbReference type="Proteomes" id="UP001152320">
    <property type="component" value="Chromosome 12"/>
</dbReference>
<dbReference type="Gene3D" id="3.40.50.300">
    <property type="entry name" value="P-loop containing nucleotide triphosphate hydrolases"/>
    <property type="match status" value="1"/>
</dbReference>
<evidence type="ECO:0000256" key="4">
    <source>
        <dbReference type="ARBA" id="ARBA00009439"/>
    </source>
</evidence>
<dbReference type="Pfam" id="PF13476">
    <property type="entry name" value="AAA_23"/>
    <property type="match status" value="1"/>
</dbReference>
<comment type="catalytic activity">
    <reaction evidence="9">
        <text>ATP + H2O = ADP + phosphate + H(+)</text>
        <dbReference type="Rhea" id="RHEA:13065"/>
        <dbReference type="ChEBI" id="CHEBI:15377"/>
        <dbReference type="ChEBI" id="CHEBI:15378"/>
        <dbReference type="ChEBI" id="CHEBI:30616"/>
        <dbReference type="ChEBI" id="CHEBI:43474"/>
        <dbReference type="ChEBI" id="CHEBI:456216"/>
    </reaction>
</comment>
<feature type="domain" description="Rad50/SbcC-type AAA" evidence="11">
    <location>
        <begin position="6"/>
        <end position="224"/>
    </location>
</feature>
<dbReference type="InterPro" id="IPR027417">
    <property type="entry name" value="P-loop_NTPase"/>
</dbReference>
<accession>A0A9Q1BRS0</accession>
<protein>
    <submittedName>
        <fullName evidence="12">DNA repair protein RAD50</fullName>
    </submittedName>
</protein>
<evidence type="ECO:0000256" key="6">
    <source>
        <dbReference type="ARBA" id="ARBA00022723"/>
    </source>
</evidence>
<dbReference type="GO" id="GO:0030870">
    <property type="term" value="C:Mre11 complex"/>
    <property type="evidence" value="ECO:0007669"/>
    <property type="project" value="TreeGrafter"/>
</dbReference>
<comment type="caution">
    <text evidence="12">The sequence shown here is derived from an EMBL/GenBank/DDBJ whole genome shotgun (WGS) entry which is preliminary data.</text>
</comment>
<evidence type="ECO:0000259" key="11">
    <source>
        <dbReference type="Pfam" id="PF13476"/>
    </source>
</evidence>
<keyword evidence="7" id="KW-0862">Zinc</keyword>
<dbReference type="GO" id="GO:0046872">
    <property type="term" value="F:metal ion binding"/>
    <property type="evidence" value="ECO:0007669"/>
    <property type="project" value="UniProtKB-KW"/>
</dbReference>
<comment type="cofactor">
    <cofactor evidence="1">
        <name>Zn(2+)</name>
        <dbReference type="ChEBI" id="CHEBI:29105"/>
    </cofactor>
</comment>
<dbReference type="PANTHER" id="PTHR18867:SF12">
    <property type="entry name" value="DNA REPAIR PROTEIN RAD50"/>
    <property type="match status" value="1"/>
</dbReference>
<dbReference type="GO" id="GO:0000794">
    <property type="term" value="C:condensed nuclear chromosome"/>
    <property type="evidence" value="ECO:0007669"/>
    <property type="project" value="TreeGrafter"/>
</dbReference>
<dbReference type="InterPro" id="IPR038729">
    <property type="entry name" value="Rad50/SbcC_AAA"/>
</dbReference>
<gene>
    <name evidence="12" type="ORF">HOLleu_24801</name>
</gene>
<evidence type="ECO:0000256" key="2">
    <source>
        <dbReference type="ARBA" id="ARBA00004123"/>
    </source>
</evidence>
<sequence length="582" mass="68089">MSSIVKLTIKGIRSFSHEEEQTLKFLRPLTLITGHNGAGKTTIIECLRYACSGFFPPGAQTSCFVRDLKKAGSSKVEGFVKLIFKDQGSNKITVRRGFTVSKKKTKIEFQSLPPVIRRKGDGKTQEKRSRCQKVKDLNEEMVDGLGVSQTIMVNVIFCHQVESNWPLSDGKHLKSKFDEIFGATRYIKALETIKKLRRELASKINELKIQIENNKEWKKEAKQKMLQEMRDKDSHFQKLEVTIGQLKARIHEMKLSCGELQNVCKRSNVNILENEIEEQSKTRIEKERERNDMLKELDKQTKCEVALKIEKGKLEQDLKQMEELQQKVWECVGTLSSMLPVCKFERDWNEVRPLVDALEEEKRQKELQLDAISKEISKLSQNQQAKVEIWQEEMKILQADIVDIRNSFDGEVRELLKTSDNLYSKLYNFYSDQRLELQQAQEKLQAKKLEQCREECTKLYLIKQIEQKQRKLEQLEQLLNTDSENQEVEQRLAQMSQHDVNRGKQRSYRANSRTFKRGKDLTFSSGVDTLCPCCNGDLMESEDRVKILKGKVCYYFIACVCRIVSSLWWWKYIMFRLLRFMK</sequence>
<evidence type="ECO:0000256" key="5">
    <source>
        <dbReference type="ARBA" id="ARBA00022454"/>
    </source>
</evidence>
<dbReference type="OrthoDB" id="18797at2759"/>
<dbReference type="GO" id="GO:0006302">
    <property type="term" value="P:double-strand break repair"/>
    <property type="evidence" value="ECO:0007669"/>
    <property type="project" value="InterPro"/>
</dbReference>
<evidence type="ECO:0000256" key="10">
    <source>
        <dbReference type="SAM" id="Coils"/>
    </source>
</evidence>
<evidence type="ECO:0000313" key="13">
    <source>
        <dbReference type="Proteomes" id="UP001152320"/>
    </source>
</evidence>
<dbReference type="SUPFAM" id="SSF52540">
    <property type="entry name" value="P-loop containing nucleoside triphosphate hydrolases"/>
    <property type="match status" value="1"/>
</dbReference>
<dbReference type="GO" id="GO:0043047">
    <property type="term" value="F:single-stranded telomeric DNA binding"/>
    <property type="evidence" value="ECO:0007669"/>
    <property type="project" value="TreeGrafter"/>
</dbReference>
<keyword evidence="13" id="KW-1185">Reference proteome</keyword>
<dbReference type="GO" id="GO:0007004">
    <property type="term" value="P:telomere maintenance via telomerase"/>
    <property type="evidence" value="ECO:0007669"/>
    <property type="project" value="TreeGrafter"/>
</dbReference>
<organism evidence="12 13">
    <name type="scientific">Holothuria leucospilota</name>
    <name type="common">Black long sea cucumber</name>
    <name type="synonym">Mertensiothuria leucospilota</name>
    <dbReference type="NCBI Taxonomy" id="206669"/>
    <lineage>
        <taxon>Eukaryota</taxon>
        <taxon>Metazoa</taxon>
        <taxon>Echinodermata</taxon>
        <taxon>Eleutherozoa</taxon>
        <taxon>Echinozoa</taxon>
        <taxon>Holothuroidea</taxon>
        <taxon>Aspidochirotacea</taxon>
        <taxon>Aspidochirotida</taxon>
        <taxon>Holothuriidae</taxon>
        <taxon>Holothuria</taxon>
    </lineage>
</organism>
<name>A0A9Q1BRS0_HOLLE</name>
<feature type="coiled-coil region" evidence="10">
    <location>
        <begin position="269"/>
        <end position="327"/>
    </location>
</feature>
<keyword evidence="6" id="KW-0479">Metal-binding</keyword>
<dbReference type="GO" id="GO:0003691">
    <property type="term" value="F:double-stranded telomeric DNA binding"/>
    <property type="evidence" value="ECO:0007669"/>
    <property type="project" value="TreeGrafter"/>
</dbReference>
<dbReference type="AlphaFoldDB" id="A0A9Q1BRS0"/>
<comment type="similarity">
    <text evidence="4">Belongs to the SMC family. RAD50 subfamily.</text>
</comment>
<proteinExistence type="inferred from homology"/>
<feature type="coiled-coil region" evidence="10">
    <location>
        <begin position="355"/>
        <end position="498"/>
    </location>
</feature>
<evidence type="ECO:0000256" key="8">
    <source>
        <dbReference type="ARBA" id="ARBA00023242"/>
    </source>
</evidence>
<evidence type="ECO:0000256" key="9">
    <source>
        <dbReference type="ARBA" id="ARBA00049360"/>
    </source>
</evidence>
<evidence type="ECO:0000256" key="3">
    <source>
        <dbReference type="ARBA" id="ARBA00004286"/>
    </source>
</evidence>
<dbReference type="PANTHER" id="PTHR18867">
    <property type="entry name" value="RAD50"/>
    <property type="match status" value="1"/>
</dbReference>
<dbReference type="GO" id="GO:0051880">
    <property type="term" value="F:G-quadruplex DNA binding"/>
    <property type="evidence" value="ECO:0007669"/>
    <property type="project" value="TreeGrafter"/>
</dbReference>
<comment type="subcellular location">
    <subcellularLocation>
        <location evidence="3">Chromosome</location>
    </subcellularLocation>
    <subcellularLocation>
        <location evidence="2">Nucleus</location>
    </subcellularLocation>
</comment>
<feature type="coiled-coil region" evidence="10">
    <location>
        <begin position="186"/>
        <end position="224"/>
    </location>
</feature>
<keyword evidence="8" id="KW-0539">Nucleus</keyword>
<dbReference type="GO" id="GO:0000722">
    <property type="term" value="P:telomere maintenance via recombination"/>
    <property type="evidence" value="ECO:0007669"/>
    <property type="project" value="TreeGrafter"/>
</dbReference>